<evidence type="ECO:0000313" key="3">
    <source>
        <dbReference type="EMBL" id="EJW99101.1"/>
    </source>
</evidence>
<dbReference type="EMBL" id="AMCI01003973">
    <property type="protein sequence ID" value="EJW99101.1"/>
    <property type="molecule type" value="Genomic_DNA"/>
</dbReference>
<organism evidence="3">
    <name type="scientific">gut metagenome</name>
    <dbReference type="NCBI Taxonomy" id="749906"/>
    <lineage>
        <taxon>unclassified sequences</taxon>
        <taxon>metagenomes</taxon>
        <taxon>organismal metagenomes</taxon>
    </lineage>
</organism>
<keyword evidence="1" id="KW-0677">Repeat</keyword>
<protein>
    <recommendedName>
        <fullName evidence="2">MucBP domain-containing protein</fullName>
    </recommendedName>
</protein>
<gene>
    <name evidence="3" type="ORF">EVA_12797</name>
</gene>
<dbReference type="InterPro" id="IPR009459">
    <property type="entry name" value="MucBP_dom"/>
</dbReference>
<dbReference type="AlphaFoldDB" id="J9FVU6"/>
<evidence type="ECO:0000256" key="1">
    <source>
        <dbReference type="ARBA" id="ARBA00022737"/>
    </source>
</evidence>
<feature type="domain" description="MucBP" evidence="2">
    <location>
        <begin position="110"/>
        <end position="168"/>
    </location>
</feature>
<reference evidence="3" key="1">
    <citation type="journal article" date="2012" name="PLoS ONE">
        <title>Gene sets for utilization of primary and secondary nutrition supplies in the distal gut of endangered iberian lynx.</title>
        <authorList>
            <person name="Alcaide M."/>
            <person name="Messina E."/>
            <person name="Richter M."/>
            <person name="Bargiela R."/>
            <person name="Peplies J."/>
            <person name="Huws S.A."/>
            <person name="Newbold C.J."/>
            <person name="Golyshin P.N."/>
            <person name="Simon M.A."/>
            <person name="Lopez G."/>
            <person name="Yakimov M.M."/>
            <person name="Ferrer M."/>
        </authorList>
    </citation>
    <scope>NUCLEOTIDE SEQUENCE</scope>
</reference>
<accession>J9FVU6</accession>
<comment type="caution">
    <text evidence="3">The sequence shown here is derived from an EMBL/GenBank/DDBJ whole genome shotgun (WGS) entry which is preliminary data.</text>
</comment>
<evidence type="ECO:0000259" key="2">
    <source>
        <dbReference type="Pfam" id="PF06458"/>
    </source>
</evidence>
<proteinExistence type="predicted"/>
<name>J9FVU6_9ZZZZ</name>
<dbReference type="Pfam" id="PF06458">
    <property type="entry name" value="MucBP"/>
    <property type="match status" value="1"/>
</dbReference>
<sequence>MQVMKNNRIENTDPNHTWVLEESGKGFKVKNAYHQRYVPLLTTAPQPVHLSDNGGVYTFTLNADQETWKIKGTNGVCWDGLGSGALVGWNDPGHPYQLYTYFVQPYFEVYIKAVTTTGELLSAQKVLVKAGDSYQLTTTQIPGYVLKEVQGGEALSRIVTHTQVQIIYEDENHVGIETIQPDAVQKKGIYDLYGRKLQRIGQKGIYIINGQKVLVK</sequence>